<dbReference type="Pfam" id="PF04515">
    <property type="entry name" value="Choline_transpo"/>
    <property type="match status" value="1"/>
</dbReference>
<feature type="compositionally biased region" description="Acidic residues" evidence="7">
    <location>
        <begin position="852"/>
        <end position="863"/>
    </location>
</feature>
<name>Q22Y54_TETTS</name>
<feature type="transmembrane region" description="Helical" evidence="8">
    <location>
        <begin position="335"/>
        <end position="356"/>
    </location>
</feature>
<evidence type="ECO:0000256" key="5">
    <source>
        <dbReference type="ARBA" id="ARBA00023136"/>
    </source>
</evidence>
<evidence type="ECO:0000256" key="3">
    <source>
        <dbReference type="ARBA" id="ARBA00022692"/>
    </source>
</evidence>
<sequence length="998" mass="114116">MSQLKIEGNKNRPPSEMEIKTLIFGKKGDDSFEDEDKKQVETQKVLQILESDEEDNSGSGSGKESGEGSQNSDKEEKQNEQAQNVEEQQETHSQKRARKKQQKKEEKRQRLMELLELNDEDDFNIGNMENTQKSKTETNKTNTVTVTTVNGQQKFTKQDKLSAIEKLDQIDMNDKYNQKFMPIQDFKGIVEERGCTNIFCLLVWIILNGGFFFCAVVSFMQGQPNRLSNGNDFRGDICGVGILSDRQFQYFAAATIDLKVSICVSKCPQTTGQSICLYNLQGIIYPDEWQTFCYQQLACDNLGRYCMPKEPLNRQAVEVYLSTTRNTVKRLSSDLNLTLDLICIGAFLGVLLAFAFQYVLRYEEKVPYLIWGCIWGSVFCFCIISYLFYEEYVRLIKFNCLLGIDKHSCGGSRAYLFYTLFWVMLIVAGVYLLIVINLFNRINLAIGFVKASSRVIKVLNQLTIVPFFSVFFQVAAGALTVISCIYAMTIGQVVQVPTAASAIQNNETKVIEYSSYSVYLILFLFYMFFNWQLFAHNVNNMITSFALCIWFFAKKKDTVEIPLKITLKRIFRYHIGTVSLYVLMKPIFIIPKMLLDLVIAIFRQLPQGSQFVRYIEGCFCFCINIYRSFLRYISVNCFVQTCLFGDGYGTASKKAYFLINRHKEKLKDLDFLISFMIYQIKLCCALIIAVLLYIIIRTTSYTPILQNDLSEVETPILPAGVIFIICYQISDIFQGSFHMACKTIIQCYFIDKEMFVGEQRFVEKFIRDFMEFYAKEDLNTFKIKSEKAAAITQKLKNKEILEAINKNYFNEFEGKTKPFEKKKKDDEDEDNSDDEEDNSKNKKSDSDSYIIEGDDDDDSDDQKDDFNIGGNTTKVIQTQPVRIQQRKNTAGYNTSNMYINDNASSANGDTVALKRMDETSMRSSGVSFFDGKTKNETQHLINNGSAFSINNAPTQQRLGTGNSETKVIDLSRGGTANNGRLNSGPRLFMGNKLPKNQQ</sequence>
<feature type="transmembrane region" description="Helical" evidence="8">
    <location>
        <begin position="573"/>
        <end position="591"/>
    </location>
</feature>
<feature type="compositionally biased region" description="Acidic residues" evidence="7">
    <location>
        <begin position="826"/>
        <end position="837"/>
    </location>
</feature>
<feature type="compositionally biased region" description="Basic and acidic residues" evidence="7">
    <location>
        <begin position="26"/>
        <end position="41"/>
    </location>
</feature>
<gene>
    <name evidence="9" type="ORF">TTHERM_00355170</name>
</gene>
<evidence type="ECO:0000256" key="2">
    <source>
        <dbReference type="ARBA" id="ARBA00007168"/>
    </source>
</evidence>
<feature type="region of interest" description="Disordered" evidence="7">
    <location>
        <begin position="819"/>
        <end position="880"/>
    </location>
</feature>
<feature type="transmembrane region" description="Helical" evidence="8">
    <location>
        <begin position="510"/>
        <end position="528"/>
    </location>
</feature>
<feature type="transmembrane region" description="Helical" evidence="8">
    <location>
        <begin position="534"/>
        <end position="553"/>
    </location>
</feature>
<accession>Q22Y54</accession>
<dbReference type="PANTHER" id="PTHR12385">
    <property type="entry name" value="CHOLINE TRANSPORTER-LIKE (SLC FAMILY 44)"/>
    <property type="match status" value="1"/>
</dbReference>
<dbReference type="RefSeq" id="XP_001010415.2">
    <property type="nucleotide sequence ID" value="XM_001010415.2"/>
</dbReference>
<feature type="compositionally biased region" description="Polar residues" evidence="7">
    <location>
        <begin position="869"/>
        <end position="880"/>
    </location>
</feature>
<dbReference type="EMBL" id="GG662749">
    <property type="protein sequence ID" value="EAR90170.2"/>
    <property type="molecule type" value="Genomic_DNA"/>
</dbReference>
<reference evidence="10" key="1">
    <citation type="journal article" date="2006" name="PLoS Biol.">
        <title>Macronuclear genome sequence of the ciliate Tetrahymena thermophila, a model eukaryote.</title>
        <authorList>
            <person name="Eisen J.A."/>
            <person name="Coyne R.S."/>
            <person name="Wu M."/>
            <person name="Wu D."/>
            <person name="Thiagarajan M."/>
            <person name="Wortman J.R."/>
            <person name="Badger J.H."/>
            <person name="Ren Q."/>
            <person name="Amedeo P."/>
            <person name="Jones K.M."/>
            <person name="Tallon L.J."/>
            <person name="Delcher A.L."/>
            <person name="Salzberg S.L."/>
            <person name="Silva J.C."/>
            <person name="Haas B.J."/>
            <person name="Majoros W.H."/>
            <person name="Farzad M."/>
            <person name="Carlton J.M."/>
            <person name="Smith R.K. Jr."/>
            <person name="Garg J."/>
            <person name="Pearlman R.E."/>
            <person name="Karrer K.M."/>
            <person name="Sun L."/>
            <person name="Manning G."/>
            <person name="Elde N.C."/>
            <person name="Turkewitz A.P."/>
            <person name="Asai D.J."/>
            <person name="Wilkes D.E."/>
            <person name="Wang Y."/>
            <person name="Cai H."/>
            <person name="Collins K."/>
            <person name="Stewart B.A."/>
            <person name="Lee S.R."/>
            <person name="Wilamowska K."/>
            <person name="Weinberg Z."/>
            <person name="Ruzzo W.L."/>
            <person name="Wloga D."/>
            <person name="Gaertig J."/>
            <person name="Frankel J."/>
            <person name="Tsao C.-C."/>
            <person name="Gorovsky M.A."/>
            <person name="Keeling P.J."/>
            <person name="Waller R.F."/>
            <person name="Patron N.J."/>
            <person name="Cherry J.M."/>
            <person name="Stover N.A."/>
            <person name="Krieger C.J."/>
            <person name="del Toro C."/>
            <person name="Ryder H.F."/>
            <person name="Williamson S.C."/>
            <person name="Barbeau R.A."/>
            <person name="Hamilton E.P."/>
            <person name="Orias E."/>
        </authorList>
    </citation>
    <scope>NUCLEOTIDE SEQUENCE [LARGE SCALE GENOMIC DNA]</scope>
    <source>
        <strain evidence="10">SB210</strain>
    </source>
</reference>
<evidence type="ECO:0000313" key="10">
    <source>
        <dbReference type="Proteomes" id="UP000009168"/>
    </source>
</evidence>
<evidence type="ECO:0000256" key="6">
    <source>
        <dbReference type="ARBA" id="ARBA00023180"/>
    </source>
</evidence>
<evidence type="ECO:0000256" key="1">
    <source>
        <dbReference type="ARBA" id="ARBA00004141"/>
    </source>
</evidence>
<feature type="transmembrane region" description="Helical" evidence="8">
    <location>
        <begin position="368"/>
        <end position="389"/>
    </location>
</feature>
<dbReference type="OrthoDB" id="420519at2759"/>
<feature type="compositionally biased region" description="Basic and acidic residues" evidence="7">
    <location>
        <begin position="7"/>
        <end position="19"/>
    </location>
</feature>
<comment type="subcellular location">
    <subcellularLocation>
        <location evidence="1">Membrane</location>
        <topology evidence="1">Multi-pass membrane protein</topology>
    </subcellularLocation>
</comment>
<evidence type="ECO:0000313" key="9">
    <source>
        <dbReference type="EMBL" id="EAR90170.2"/>
    </source>
</evidence>
<dbReference type="GeneID" id="7837267"/>
<keyword evidence="4 8" id="KW-1133">Transmembrane helix</keyword>
<organism evidence="9 10">
    <name type="scientific">Tetrahymena thermophila (strain SB210)</name>
    <dbReference type="NCBI Taxonomy" id="312017"/>
    <lineage>
        <taxon>Eukaryota</taxon>
        <taxon>Sar</taxon>
        <taxon>Alveolata</taxon>
        <taxon>Ciliophora</taxon>
        <taxon>Intramacronucleata</taxon>
        <taxon>Oligohymenophorea</taxon>
        <taxon>Hymenostomatida</taxon>
        <taxon>Tetrahymenina</taxon>
        <taxon>Tetrahymenidae</taxon>
        <taxon>Tetrahymena</taxon>
    </lineage>
</organism>
<keyword evidence="10" id="KW-1185">Reference proteome</keyword>
<dbReference type="InterPro" id="IPR007603">
    <property type="entry name" value="Choline_transptr-like"/>
</dbReference>
<feature type="region of interest" description="Disordered" evidence="7">
    <location>
        <begin position="952"/>
        <end position="998"/>
    </location>
</feature>
<keyword evidence="3 8" id="KW-0812">Transmembrane</keyword>
<feature type="region of interest" description="Disordered" evidence="7">
    <location>
        <begin position="1"/>
        <end position="108"/>
    </location>
</feature>
<dbReference type="GO" id="GO:0016020">
    <property type="term" value="C:membrane"/>
    <property type="evidence" value="ECO:0007669"/>
    <property type="project" value="UniProtKB-SubCell"/>
</dbReference>
<feature type="transmembrane region" description="Helical" evidence="8">
    <location>
        <begin position="201"/>
        <end position="220"/>
    </location>
</feature>
<comment type="similarity">
    <text evidence="2">Belongs to the CTL (choline transporter-like) family.</text>
</comment>
<dbReference type="HOGENOM" id="CLU_301988_0_0_1"/>
<protein>
    <submittedName>
        <fullName evidence="9">Plasma-membrane choline transporter</fullName>
    </submittedName>
</protein>
<dbReference type="Proteomes" id="UP000009168">
    <property type="component" value="Unassembled WGS sequence"/>
</dbReference>
<feature type="transmembrane region" description="Helical" evidence="8">
    <location>
        <begin position="671"/>
        <end position="696"/>
    </location>
</feature>
<evidence type="ECO:0000256" key="4">
    <source>
        <dbReference type="ARBA" id="ARBA00022989"/>
    </source>
</evidence>
<proteinExistence type="inferred from homology"/>
<dbReference type="AlphaFoldDB" id="Q22Y54"/>
<feature type="transmembrane region" description="Helical" evidence="8">
    <location>
        <begin position="611"/>
        <end position="630"/>
    </location>
</feature>
<dbReference type="GO" id="GO:0022857">
    <property type="term" value="F:transmembrane transporter activity"/>
    <property type="evidence" value="ECO:0007669"/>
    <property type="project" value="InterPro"/>
</dbReference>
<dbReference type="PANTHER" id="PTHR12385:SF14">
    <property type="entry name" value="CHOLINE TRANSPORTER-LIKE 2"/>
    <property type="match status" value="1"/>
</dbReference>
<keyword evidence="6" id="KW-0325">Glycoprotein</keyword>
<evidence type="ECO:0000256" key="8">
    <source>
        <dbReference type="SAM" id="Phobius"/>
    </source>
</evidence>
<feature type="transmembrane region" description="Helical" evidence="8">
    <location>
        <begin position="464"/>
        <end position="489"/>
    </location>
</feature>
<dbReference type="eggNOG" id="KOG1362">
    <property type="taxonomic scope" value="Eukaryota"/>
</dbReference>
<dbReference type="InParanoid" id="Q22Y54"/>
<feature type="transmembrane region" description="Helical" evidence="8">
    <location>
        <begin position="415"/>
        <end position="439"/>
    </location>
</feature>
<dbReference type="KEGG" id="tet:TTHERM_00355170"/>
<keyword evidence="5 8" id="KW-0472">Membrane</keyword>
<evidence type="ECO:0000256" key="7">
    <source>
        <dbReference type="SAM" id="MobiDB-lite"/>
    </source>
</evidence>
<feature type="compositionally biased region" description="Polar residues" evidence="7">
    <location>
        <begin position="952"/>
        <end position="965"/>
    </location>
</feature>